<dbReference type="PANTHER" id="PTHR34474:SF2">
    <property type="entry name" value="SIGNAL TRANSDUCTION PROTEIN TRAP"/>
    <property type="match status" value="1"/>
</dbReference>
<protein>
    <submittedName>
        <fullName evidence="2">Heme-degrading monooxygenase HmoA</fullName>
    </submittedName>
</protein>
<dbReference type="GO" id="GO:0004497">
    <property type="term" value="F:monooxygenase activity"/>
    <property type="evidence" value="ECO:0007669"/>
    <property type="project" value="UniProtKB-KW"/>
</dbReference>
<evidence type="ECO:0000313" key="2">
    <source>
        <dbReference type="EMBL" id="NYH96928.1"/>
    </source>
</evidence>
<gene>
    <name evidence="2" type="ORF">FHS75_003281</name>
</gene>
<organism evidence="2 3">
    <name type="scientific">Novosphingobium marinum</name>
    <dbReference type="NCBI Taxonomy" id="1514948"/>
    <lineage>
        <taxon>Bacteria</taxon>
        <taxon>Pseudomonadati</taxon>
        <taxon>Pseudomonadota</taxon>
        <taxon>Alphaproteobacteria</taxon>
        <taxon>Sphingomonadales</taxon>
        <taxon>Sphingomonadaceae</taxon>
        <taxon>Novosphingobium</taxon>
    </lineage>
</organism>
<dbReference type="InterPro" id="IPR050404">
    <property type="entry name" value="Heme-degrading_MO"/>
</dbReference>
<dbReference type="PANTHER" id="PTHR34474">
    <property type="entry name" value="SIGNAL TRANSDUCTION PROTEIN TRAP"/>
    <property type="match status" value="1"/>
</dbReference>
<accession>A0A7Y9Y1C7</accession>
<sequence length="97" mass="10928">MNRFPVAPGKENEFEAVWRSRDSHLEDVPGFKSFRLLRGPSDDAATLYSTHTVWESRDAFDAWTRSEAFRKAHAGAGDTKHLYAGSPELELFESVLG</sequence>
<dbReference type="RefSeq" id="WP_229735700.1">
    <property type="nucleotide sequence ID" value="NZ_BMGF01000011.1"/>
</dbReference>
<dbReference type="AlphaFoldDB" id="A0A7Y9Y1C7"/>
<evidence type="ECO:0000259" key="1">
    <source>
        <dbReference type="PROSITE" id="PS51725"/>
    </source>
</evidence>
<name>A0A7Y9Y1C7_9SPHN</name>
<dbReference type="InterPro" id="IPR007138">
    <property type="entry name" value="ABM_dom"/>
</dbReference>
<reference evidence="2 3" key="1">
    <citation type="submission" date="2020-07" db="EMBL/GenBank/DDBJ databases">
        <title>Genomic Encyclopedia of Type Strains, Phase IV (KMG-IV): sequencing the most valuable type-strain genomes for metagenomic binning, comparative biology and taxonomic classification.</title>
        <authorList>
            <person name="Goeker M."/>
        </authorList>
    </citation>
    <scope>NUCLEOTIDE SEQUENCE [LARGE SCALE GENOMIC DNA]</scope>
    <source>
        <strain evidence="2 3">DSM 29043</strain>
    </source>
</reference>
<feature type="domain" description="ABM" evidence="1">
    <location>
        <begin position="1"/>
        <end position="91"/>
    </location>
</feature>
<dbReference type="Proteomes" id="UP000522081">
    <property type="component" value="Unassembled WGS sequence"/>
</dbReference>
<keyword evidence="3" id="KW-1185">Reference proteome</keyword>
<dbReference type="PROSITE" id="PS51725">
    <property type="entry name" value="ABM"/>
    <property type="match status" value="1"/>
</dbReference>
<evidence type="ECO:0000313" key="3">
    <source>
        <dbReference type="Proteomes" id="UP000522081"/>
    </source>
</evidence>
<dbReference type="InterPro" id="IPR011008">
    <property type="entry name" value="Dimeric_a/b-barrel"/>
</dbReference>
<proteinExistence type="predicted"/>
<dbReference type="SUPFAM" id="SSF54909">
    <property type="entry name" value="Dimeric alpha+beta barrel"/>
    <property type="match status" value="1"/>
</dbReference>
<dbReference type="Pfam" id="PF03992">
    <property type="entry name" value="ABM"/>
    <property type="match status" value="1"/>
</dbReference>
<dbReference type="Gene3D" id="3.30.70.100">
    <property type="match status" value="1"/>
</dbReference>
<dbReference type="EMBL" id="JACBZF010000009">
    <property type="protein sequence ID" value="NYH96928.1"/>
    <property type="molecule type" value="Genomic_DNA"/>
</dbReference>
<keyword evidence="2" id="KW-0560">Oxidoreductase</keyword>
<keyword evidence="2" id="KW-0503">Monooxygenase</keyword>
<comment type="caution">
    <text evidence="2">The sequence shown here is derived from an EMBL/GenBank/DDBJ whole genome shotgun (WGS) entry which is preliminary data.</text>
</comment>